<dbReference type="Pfam" id="PF12673">
    <property type="entry name" value="SipL"/>
    <property type="match status" value="1"/>
</dbReference>
<comment type="caution">
    <text evidence="2">The sequence shown here is derived from an EMBL/GenBank/DDBJ whole genome shotgun (WGS) entry which is preliminary data.</text>
</comment>
<proteinExistence type="predicted"/>
<organism evidence="2 3">
    <name type="scientific">Candidatus Clostridium stratigraminis</name>
    <dbReference type="NCBI Taxonomy" id="3381661"/>
    <lineage>
        <taxon>Bacteria</taxon>
        <taxon>Bacillati</taxon>
        <taxon>Bacillota</taxon>
        <taxon>Clostridia</taxon>
        <taxon>Eubacteriales</taxon>
        <taxon>Clostridiaceae</taxon>
        <taxon>Clostridium</taxon>
    </lineage>
</organism>
<protein>
    <submittedName>
        <fullName evidence="2">CsxC family protein</fullName>
    </submittedName>
</protein>
<dbReference type="NCBIfam" id="NF045794">
    <property type="entry name" value="CsxC_fam"/>
    <property type="match status" value="1"/>
</dbReference>
<accession>A0ABW8T8A1</accession>
<reference evidence="2 3" key="1">
    <citation type="submission" date="2024-11" db="EMBL/GenBank/DDBJ databases">
        <authorList>
            <person name="Heng Y.C."/>
            <person name="Lim A.C.H."/>
            <person name="Lee J.K.Y."/>
            <person name="Kittelmann S."/>
        </authorList>
    </citation>
    <scope>NUCLEOTIDE SEQUENCE [LARGE SCALE GENOMIC DNA]</scope>
    <source>
        <strain evidence="2 3">WILCCON 0185</strain>
    </source>
</reference>
<evidence type="ECO:0000313" key="3">
    <source>
        <dbReference type="Proteomes" id="UP001623591"/>
    </source>
</evidence>
<feature type="domain" description="SipL SPOCS" evidence="1">
    <location>
        <begin position="73"/>
        <end position="147"/>
    </location>
</feature>
<dbReference type="InterPro" id="IPR024300">
    <property type="entry name" value="SipL_SPOCS_dom"/>
</dbReference>
<name>A0ABW8T8A1_9CLOT</name>
<dbReference type="Proteomes" id="UP001623591">
    <property type="component" value="Unassembled WGS sequence"/>
</dbReference>
<dbReference type="InterPro" id="IPR054845">
    <property type="entry name" value="Exosporium_prot_C"/>
</dbReference>
<sequence length="245" mass="28214">MNKNENNQSKHELENKGNKEECDGKLLENSVLTNCTDMLRELPAKFETSFVIAEFKVQVDVESKIKLAEPAIEIKRIKKNVFLTECRLVGKTNKVFIKGFVRKNIEYATMDSVSNSGVCGAIKHTTVHVPFRCTAELKNMRTPEFKVNPQTQEITYLNKEICGCDTREKDLISGEIFNEKVFCKLVSAVIHEADIEEEHEKTECFPGEFLFQNFIEKEVICLTIKLLQNQEICEDKKEKFSPFDF</sequence>
<dbReference type="EMBL" id="JBJHZZ010000010">
    <property type="protein sequence ID" value="MFL0247927.1"/>
    <property type="molecule type" value="Genomic_DNA"/>
</dbReference>
<gene>
    <name evidence="2" type="ORF">ACJDUG_13210</name>
</gene>
<dbReference type="RefSeq" id="WP_406770355.1">
    <property type="nucleotide sequence ID" value="NZ_JBJHZZ010000010.1"/>
</dbReference>
<evidence type="ECO:0000313" key="2">
    <source>
        <dbReference type="EMBL" id="MFL0247927.1"/>
    </source>
</evidence>
<evidence type="ECO:0000259" key="1">
    <source>
        <dbReference type="Pfam" id="PF12673"/>
    </source>
</evidence>
<keyword evidence="3" id="KW-1185">Reference proteome</keyword>